<sequence>MPAIRKAYEQHCTVDSIDPNLPTSSCFLPLLTSLLRRFSSQSSLLTNPRPDIPDLKFTSLFHRAATEIAFGTSSRPPKALPMISTNISSEQLNSKSWGRGLGTMQTYTQALNLESMKVDTSRFPKRRDFGMKTVSLFTASNIEDLDLSAAINTFSVTFLTLLSDLLTRVART</sequence>
<organism evidence="1 2">
    <name type="scientific">Lophiostoma macrostomum CBS 122681</name>
    <dbReference type="NCBI Taxonomy" id="1314788"/>
    <lineage>
        <taxon>Eukaryota</taxon>
        <taxon>Fungi</taxon>
        <taxon>Dikarya</taxon>
        <taxon>Ascomycota</taxon>
        <taxon>Pezizomycotina</taxon>
        <taxon>Dothideomycetes</taxon>
        <taxon>Pleosporomycetidae</taxon>
        <taxon>Pleosporales</taxon>
        <taxon>Lophiostomataceae</taxon>
        <taxon>Lophiostoma</taxon>
    </lineage>
</organism>
<protein>
    <submittedName>
        <fullName evidence="1">Uncharacterized protein</fullName>
    </submittedName>
</protein>
<dbReference type="AlphaFoldDB" id="A0A6A6SUM8"/>
<dbReference type="Proteomes" id="UP000799324">
    <property type="component" value="Unassembled WGS sequence"/>
</dbReference>
<gene>
    <name evidence="1" type="ORF">K491DRAFT_720891</name>
</gene>
<proteinExistence type="predicted"/>
<evidence type="ECO:0000313" key="1">
    <source>
        <dbReference type="EMBL" id="KAF2650293.1"/>
    </source>
</evidence>
<evidence type="ECO:0000313" key="2">
    <source>
        <dbReference type="Proteomes" id="UP000799324"/>
    </source>
</evidence>
<name>A0A6A6SUM8_9PLEO</name>
<dbReference type="EMBL" id="MU004460">
    <property type="protein sequence ID" value="KAF2650293.1"/>
    <property type="molecule type" value="Genomic_DNA"/>
</dbReference>
<keyword evidence="2" id="KW-1185">Reference proteome</keyword>
<reference evidence="1" key="1">
    <citation type="journal article" date="2020" name="Stud. Mycol.">
        <title>101 Dothideomycetes genomes: a test case for predicting lifestyles and emergence of pathogens.</title>
        <authorList>
            <person name="Haridas S."/>
            <person name="Albert R."/>
            <person name="Binder M."/>
            <person name="Bloem J."/>
            <person name="Labutti K."/>
            <person name="Salamov A."/>
            <person name="Andreopoulos B."/>
            <person name="Baker S."/>
            <person name="Barry K."/>
            <person name="Bills G."/>
            <person name="Bluhm B."/>
            <person name="Cannon C."/>
            <person name="Castanera R."/>
            <person name="Culley D."/>
            <person name="Daum C."/>
            <person name="Ezra D."/>
            <person name="Gonzalez J."/>
            <person name="Henrissat B."/>
            <person name="Kuo A."/>
            <person name="Liang C."/>
            <person name="Lipzen A."/>
            <person name="Lutzoni F."/>
            <person name="Magnuson J."/>
            <person name="Mondo S."/>
            <person name="Nolan M."/>
            <person name="Ohm R."/>
            <person name="Pangilinan J."/>
            <person name="Park H.-J."/>
            <person name="Ramirez L."/>
            <person name="Alfaro M."/>
            <person name="Sun H."/>
            <person name="Tritt A."/>
            <person name="Yoshinaga Y."/>
            <person name="Zwiers L.-H."/>
            <person name="Turgeon B."/>
            <person name="Goodwin S."/>
            <person name="Spatafora J."/>
            <person name="Crous P."/>
            <person name="Grigoriev I."/>
        </authorList>
    </citation>
    <scope>NUCLEOTIDE SEQUENCE</scope>
    <source>
        <strain evidence="1">CBS 122681</strain>
    </source>
</reference>
<accession>A0A6A6SUM8</accession>